<feature type="domain" description="SLH" evidence="1">
    <location>
        <begin position="1355"/>
        <end position="1426"/>
    </location>
</feature>
<proteinExistence type="predicted"/>
<dbReference type="Proteomes" id="UP000309673">
    <property type="component" value="Unassembled WGS sequence"/>
</dbReference>
<sequence>MLPIWHFIISSLEHKARSRGGLIVMRKQKALSFLLILAMVVSILPLQWSVVKAATAHNFNFNNEQYTVGAARITTNDRVTLTGTINNVDPASIKYSVYQINPSTGAVISSNENQTANITAVGTTLTVYNVQLFPGMNKITFTGTQGASTSEDSIFIEYRNSPMLYDLTAGIDGSIFNIKEAGSTVVYSSASMGKSSSDISISGKAPNATKVQVITNGKSNTYSVNSQSNFSFVASPINVKKGMNEITIRVYNNTQYVETTRNIAFYNGDVTFYDLTLVAEKDLNADGDVADPGESFTTPLQPTTNFSIPTGFTVKVTGSSIVPIVYNSVTKNFQPNTGWTWNTSTSVYDFDPLNVLNGNPISVTNDGSSNSVIAVNNAPAAPAPADKFFTVAFSYTLGSSSTTTGAGLLKFDDNHSIKFTGWNQAKSPAGTDDSDTFFYKLRNSTLAYIQDVNFIPGYNNKTTPAEIPTLDTSDLENTSLFSLPAGIELLIGNYQSGWVGAAPNDLVQLANIRTVTGNTTDGDLNGNSASTHDYSYKVLPNSSIKMVNINGVDTPFLRVFVTLNKLPSSGSMDLRFKLNNTAYSGTVTGDPYKDIPITMMYGPYVKYDGVFDGMQIKYDTTMSSIAGIAALIQTEFKSFKGQLFNVPNLSDIVFKTDTTSSPPKYQTAYLYINNTEVQLKVDTTQDTFVLADAAQETAAYNALNKLGDNNIKFVFRTKSNNYESNIKVTIVPTNLPVIPAPKTAGVFPYSTGLSAPLPNDPNFPLKGTVFSTKQAEMNIYGTFDFIDLGTTSGNAIAKLTAMQSGRDQDNYIMVISSPGDLDITWNMGKNLFTASDGAVITDEPTDTAPLGNLRVVYDLESQTFSFILPNQKLPYDGSSKVYSITVYNGGLNGPRATYRLEVDPTSIPYTIISPRTEKRILNQSYVEVILTSPGADSVTINKIPATKITYLDYRTSTPTEVPAFRAFVQNLKPNKTNRIDLIIKNANDTIKDSFDVVYAPENIPGAQTLLTMKNSLKAFDGKLNLTFPSGTNLIRRDYNTPDNLKGQVYKDNNILMAIANPEDGVVDRHDFETVPANYDAQLSMGRILFTASFPTRYIKASPVYWIDAGQADNPITPDYDPVTNGFDPYPLEVIKGTAQKLYYTRGSDREVIPSKRGTLTLAYDPSLRQSAGTWVTVFRFDPFIQQWENIGGVVDDKKNTVKVPFDRFGYYVVGKVGYTFNDVSAHPYAREAIEAIYAKGVMNATDPSGAFGTDQYVTRGEFARMLVRALDLPLNYNGPKHFVDVPDTGNAINIDALWDYRYIETAARAGIVRGTLPRAFSPDNTISRQDATVMLAKALNLKLDTDPNKSRATLGKLFKDEPSIDFYAKPSVAAIAKKGFMSGSPVDVADPKKGLVFEPSSRLLRADAAIIMAKVMVDLKKLPKIYSK</sequence>
<dbReference type="EMBL" id="SUPK01000005">
    <property type="protein sequence ID" value="TJY41924.1"/>
    <property type="molecule type" value="Genomic_DNA"/>
</dbReference>
<gene>
    <name evidence="2" type="ORF">E5161_12050</name>
</gene>
<evidence type="ECO:0000259" key="1">
    <source>
        <dbReference type="PROSITE" id="PS51272"/>
    </source>
</evidence>
<reference evidence="2 3" key="1">
    <citation type="submission" date="2019-04" db="EMBL/GenBank/DDBJ databases">
        <title>Cohnella sp. nov., isolated from soil.</title>
        <authorList>
            <person name="Kim W."/>
        </authorList>
    </citation>
    <scope>NUCLEOTIDE SEQUENCE [LARGE SCALE GENOMIC DNA]</scope>
    <source>
        <strain evidence="2 3">CAU 1483</strain>
    </source>
</reference>
<dbReference type="InterPro" id="IPR001119">
    <property type="entry name" value="SLH_dom"/>
</dbReference>
<dbReference type="Pfam" id="PF00395">
    <property type="entry name" value="SLH"/>
    <property type="match status" value="2"/>
</dbReference>
<evidence type="ECO:0000313" key="3">
    <source>
        <dbReference type="Proteomes" id="UP000309673"/>
    </source>
</evidence>
<dbReference type="PROSITE" id="PS51272">
    <property type="entry name" value="SLH"/>
    <property type="match status" value="3"/>
</dbReference>
<feature type="domain" description="SLH" evidence="1">
    <location>
        <begin position="1286"/>
        <end position="1349"/>
    </location>
</feature>
<accession>A0A4U0FCH3</accession>
<comment type="caution">
    <text evidence="2">The sequence shown here is derived from an EMBL/GenBank/DDBJ whole genome shotgun (WGS) entry which is preliminary data.</text>
</comment>
<keyword evidence="3" id="KW-1185">Reference proteome</keyword>
<evidence type="ECO:0000313" key="2">
    <source>
        <dbReference type="EMBL" id="TJY41924.1"/>
    </source>
</evidence>
<feature type="domain" description="SLH" evidence="1">
    <location>
        <begin position="1216"/>
        <end position="1280"/>
    </location>
</feature>
<name>A0A4U0FCH3_9BACL</name>
<dbReference type="OrthoDB" id="1805600at2"/>
<organism evidence="2 3">
    <name type="scientific">Cohnella pontilimi</name>
    <dbReference type="NCBI Taxonomy" id="2564100"/>
    <lineage>
        <taxon>Bacteria</taxon>
        <taxon>Bacillati</taxon>
        <taxon>Bacillota</taxon>
        <taxon>Bacilli</taxon>
        <taxon>Bacillales</taxon>
        <taxon>Paenibacillaceae</taxon>
        <taxon>Cohnella</taxon>
    </lineage>
</organism>
<protein>
    <submittedName>
        <fullName evidence="2">S-layer homology domain-containing protein</fullName>
    </submittedName>
</protein>